<dbReference type="InterPro" id="IPR025659">
    <property type="entry name" value="Tubby-like_C"/>
</dbReference>
<gene>
    <name evidence="1" type="ORF">Q757_06750</name>
</gene>
<feature type="non-terminal residue" evidence="1">
    <location>
        <position position="138"/>
    </location>
</feature>
<reference evidence="1 2" key="1">
    <citation type="journal article" date="2014" name="Antonie Van Leeuwenhoek">
        <title>Oenococcus alcoholitolerans sp. nov., a lactic acid bacteria isolated from cachaca and ethanol fermentation processes.</title>
        <authorList>
            <person name="Badotti F."/>
            <person name="Moreira A.P."/>
            <person name="Tonon L.A."/>
            <person name="de Lucena B.T."/>
            <person name="Gomes Fde C."/>
            <person name="Kruger R."/>
            <person name="Thompson C.C."/>
            <person name="de Morais M.A.Jr."/>
            <person name="Rosa C.A."/>
            <person name="Thompson F.L."/>
        </authorList>
    </citation>
    <scope>NUCLEOTIDE SEQUENCE [LARGE SCALE GENOMIC DNA]</scope>
    <source>
        <strain evidence="1 2">UFRJ-M7.2.18</strain>
    </source>
</reference>
<dbReference type="SUPFAM" id="SSF54518">
    <property type="entry name" value="Tubby C-terminal domain-like"/>
    <property type="match status" value="1"/>
</dbReference>
<evidence type="ECO:0000313" key="2">
    <source>
        <dbReference type="Proteomes" id="UP000030023"/>
    </source>
</evidence>
<comment type="caution">
    <text evidence="1">The sequence shown here is derived from an EMBL/GenBank/DDBJ whole genome shotgun (WGS) entry which is preliminary data.</text>
</comment>
<dbReference type="Proteomes" id="UP000030023">
    <property type="component" value="Unassembled WGS sequence"/>
</dbReference>
<proteinExistence type="predicted"/>
<sequence>MTIYYLDQQHDRKQRENHAYNSDFTIAFNLSGKLGSKNDVLYVYDQHGNELSRIRQVSYGILPRFQLLYHDKYVGSIGFHFGGFRDLIFIHYLDWVVTGEITSGKYRIIHGKTRLLEVNPVEFPDGLYYELNVTFDKQ</sequence>
<organism evidence="1 2">
    <name type="scientific">Oenococcus alcoholitolerans</name>
    <dbReference type="NCBI Taxonomy" id="931074"/>
    <lineage>
        <taxon>Bacteria</taxon>
        <taxon>Bacillati</taxon>
        <taxon>Bacillota</taxon>
        <taxon>Bacilli</taxon>
        <taxon>Lactobacillales</taxon>
        <taxon>Lactobacillaceae</taxon>
        <taxon>Oenococcus</taxon>
    </lineage>
</organism>
<dbReference type="EMBL" id="AXCV01000325">
    <property type="protein sequence ID" value="KGO30173.1"/>
    <property type="molecule type" value="Genomic_DNA"/>
</dbReference>
<protein>
    <submittedName>
        <fullName evidence="1">Uncharacterized protein</fullName>
    </submittedName>
</protein>
<accession>A0ABR4XQT1</accession>
<name>A0ABR4XQT1_9LACO</name>
<keyword evidence="2" id="KW-1185">Reference proteome</keyword>
<evidence type="ECO:0000313" key="1">
    <source>
        <dbReference type="EMBL" id="KGO30173.1"/>
    </source>
</evidence>